<evidence type="ECO:0000259" key="3">
    <source>
        <dbReference type="Pfam" id="PF02272"/>
    </source>
</evidence>
<feature type="domain" description="DHHA1" evidence="3">
    <location>
        <begin position="251"/>
        <end position="321"/>
    </location>
</feature>
<keyword evidence="4" id="KW-0378">Hydrolase</keyword>
<dbReference type="PANTHER" id="PTHR47618:SF1">
    <property type="entry name" value="BIFUNCTIONAL OLIGORIBONUCLEASE AND PAP PHOSPHATASE NRNA"/>
    <property type="match status" value="1"/>
</dbReference>
<dbReference type="RefSeq" id="WP_145200851.1">
    <property type="nucleotide sequence ID" value="NZ_CP036434.1"/>
</dbReference>
<dbReference type="SUPFAM" id="SSF64182">
    <property type="entry name" value="DHH phosphoesterases"/>
    <property type="match status" value="1"/>
</dbReference>
<organism evidence="4 5">
    <name type="scientific">Saltatorellus ferox</name>
    <dbReference type="NCBI Taxonomy" id="2528018"/>
    <lineage>
        <taxon>Bacteria</taxon>
        <taxon>Pseudomonadati</taxon>
        <taxon>Planctomycetota</taxon>
        <taxon>Planctomycetia</taxon>
        <taxon>Planctomycetia incertae sedis</taxon>
        <taxon>Saltatorellus</taxon>
    </lineage>
</organism>
<feature type="region of interest" description="Disordered" evidence="1">
    <location>
        <begin position="330"/>
        <end position="349"/>
    </location>
</feature>
<reference evidence="4 5" key="1">
    <citation type="submission" date="2019-02" db="EMBL/GenBank/DDBJ databases">
        <title>Deep-cultivation of Planctomycetes and their phenomic and genomic characterization uncovers novel biology.</title>
        <authorList>
            <person name="Wiegand S."/>
            <person name="Jogler M."/>
            <person name="Boedeker C."/>
            <person name="Pinto D."/>
            <person name="Vollmers J."/>
            <person name="Rivas-Marin E."/>
            <person name="Kohn T."/>
            <person name="Peeters S.H."/>
            <person name="Heuer A."/>
            <person name="Rast P."/>
            <person name="Oberbeckmann S."/>
            <person name="Bunk B."/>
            <person name="Jeske O."/>
            <person name="Meyerdierks A."/>
            <person name="Storesund J.E."/>
            <person name="Kallscheuer N."/>
            <person name="Luecker S."/>
            <person name="Lage O.M."/>
            <person name="Pohl T."/>
            <person name="Merkel B.J."/>
            <person name="Hornburger P."/>
            <person name="Mueller R.-W."/>
            <person name="Bruemmer F."/>
            <person name="Labrenz M."/>
            <person name="Spormann A.M."/>
            <person name="Op den Camp H."/>
            <person name="Overmann J."/>
            <person name="Amann R."/>
            <person name="Jetten M.S.M."/>
            <person name="Mascher T."/>
            <person name="Medema M.H."/>
            <person name="Devos D.P."/>
            <person name="Kaster A.-K."/>
            <person name="Ovreas L."/>
            <person name="Rohde M."/>
            <person name="Galperin M.Y."/>
            <person name="Jogler C."/>
        </authorList>
    </citation>
    <scope>NUCLEOTIDE SEQUENCE [LARGE SCALE GENOMIC DNA]</scope>
    <source>
        <strain evidence="4 5">Poly30</strain>
    </source>
</reference>
<dbReference type="Proteomes" id="UP000320390">
    <property type="component" value="Chromosome"/>
</dbReference>
<dbReference type="InterPro" id="IPR003156">
    <property type="entry name" value="DHHA1_dom"/>
</dbReference>
<dbReference type="Pfam" id="PF02272">
    <property type="entry name" value="DHHA1"/>
    <property type="match status" value="1"/>
</dbReference>
<dbReference type="InterPro" id="IPR038763">
    <property type="entry name" value="DHH_sf"/>
</dbReference>
<evidence type="ECO:0000256" key="1">
    <source>
        <dbReference type="SAM" id="MobiDB-lite"/>
    </source>
</evidence>
<dbReference type="Gene3D" id="3.10.310.30">
    <property type="match status" value="1"/>
</dbReference>
<evidence type="ECO:0000313" key="5">
    <source>
        <dbReference type="Proteomes" id="UP000320390"/>
    </source>
</evidence>
<dbReference type="EMBL" id="CP036434">
    <property type="protein sequence ID" value="QDV08351.1"/>
    <property type="molecule type" value="Genomic_DNA"/>
</dbReference>
<dbReference type="GO" id="GO:0003676">
    <property type="term" value="F:nucleic acid binding"/>
    <property type="evidence" value="ECO:0007669"/>
    <property type="project" value="InterPro"/>
</dbReference>
<feature type="domain" description="DDH" evidence="2">
    <location>
        <begin position="23"/>
        <end position="149"/>
    </location>
</feature>
<dbReference type="Pfam" id="PF01368">
    <property type="entry name" value="DHH"/>
    <property type="match status" value="1"/>
</dbReference>
<dbReference type="Gene3D" id="3.90.1640.10">
    <property type="entry name" value="inorganic pyrophosphatase (n-terminal core)"/>
    <property type="match status" value="1"/>
</dbReference>
<gene>
    <name evidence="4" type="ORF">Poly30_38890</name>
</gene>
<proteinExistence type="predicted"/>
<dbReference type="GO" id="GO:0016787">
    <property type="term" value="F:hydrolase activity"/>
    <property type="evidence" value="ECO:0007669"/>
    <property type="project" value="UniProtKB-KW"/>
</dbReference>
<keyword evidence="5" id="KW-1185">Reference proteome</keyword>
<dbReference type="AlphaFoldDB" id="A0A518EWB2"/>
<dbReference type="InterPro" id="IPR001667">
    <property type="entry name" value="DDH_dom"/>
</dbReference>
<dbReference type="InterPro" id="IPR051319">
    <property type="entry name" value="Oligoribo/pAp-PDE_c-di-AMP_PDE"/>
</dbReference>
<evidence type="ECO:0000313" key="4">
    <source>
        <dbReference type="EMBL" id="QDV08351.1"/>
    </source>
</evidence>
<dbReference type="EC" id="3.1.-.-" evidence="4"/>
<sequence length="349" mass="37179">MYEPPPVTDDQLRAVELLKSSKRILLTGHERPDGDCVGSQAALACALGAAGKSVFVMNVDAPAPVFSELTALADFRVDSGESLPEHDLVVMLDGGDLSRTGALHDRLARAPSRKLVVDHHLHDGAAWWDEAFVDTSASATGVLVRRLCAHLGAEISPGAARAIFTTLVTDTGWFKYSNTDVETLSIAAEMISLGVRPAEVYGDLFQRQPLQHPLKLAGALARTTYFADGKIVLLDLPLGPDGLAMDVDSDVALDVVRSVEAVEVALVVREIGPRRCKLSARSKGAFDVQKLAALFGGGGHVKAAGATIELNLQDARSQLVEAALVRLAETEERRSTPRTAADAARQPRP</sequence>
<name>A0A518EWB2_9BACT</name>
<accession>A0A518EWB2</accession>
<dbReference type="PANTHER" id="PTHR47618">
    <property type="entry name" value="BIFUNCTIONAL OLIGORIBONUCLEASE AND PAP PHOSPHATASE NRNA"/>
    <property type="match status" value="1"/>
</dbReference>
<dbReference type="OrthoDB" id="9803668at2"/>
<evidence type="ECO:0000259" key="2">
    <source>
        <dbReference type="Pfam" id="PF01368"/>
    </source>
</evidence>
<protein>
    <submittedName>
        <fullName evidence="4">NanoRNase/pAp phosphatase</fullName>
        <ecNumber evidence="4">3.1.-.-</ecNumber>
    </submittedName>
</protein>